<keyword evidence="10 11" id="KW-0998">Cell outer membrane</keyword>
<keyword evidence="7" id="KW-0406">Ion transport</keyword>
<dbReference type="PANTHER" id="PTHR32552:SF81">
    <property type="entry name" value="TONB-DEPENDENT OUTER MEMBRANE RECEPTOR"/>
    <property type="match status" value="1"/>
</dbReference>
<evidence type="ECO:0000256" key="7">
    <source>
        <dbReference type="ARBA" id="ARBA00023065"/>
    </source>
</evidence>
<evidence type="ECO:0000256" key="5">
    <source>
        <dbReference type="ARBA" id="ARBA00022692"/>
    </source>
</evidence>
<evidence type="ECO:0000256" key="4">
    <source>
        <dbReference type="ARBA" id="ARBA00022496"/>
    </source>
</evidence>
<evidence type="ECO:0000259" key="15">
    <source>
        <dbReference type="Pfam" id="PF07715"/>
    </source>
</evidence>
<name>A0ABT0BI47_9SPHN</name>
<evidence type="ECO:0000256" key="11">
    <source>
        <dbReference type="PROSITE-ProRule" id="PRU01360"/>
    </source>
</evidence>
<feature type="domain" description="TonB-dependent receptor-like beta-barrel" evidence="14">
    <location>
        <begin position="264"/>
        <end position="699"/>
    </location>
</feature>
<dbReference type="Gene3D" id="2.40.170.20">
    <property type="entry name" value="TonB-dependent receptor, beta-barrel domain"/>
    <property type="match status" value="1"/>
</dbReference>
<dbReference type="RefSeq" id="WP_244023844.1">
    <property type="nucleotide sequence ID" value="NZ_JALHLF010000137.1"/>
</dbReference>
<keyword evidence="3 11" id="KW-1134">Transmembrane beta strand</keyword>
<keyword evidence="4" id="KW-0410">Iron transport</keyword>
<evidence type="ECO:0000313" key="16">
    <source>
        <dbReference type="EMBL" id="MCJ2184727.1"/>
    </source>
</evidence>
<keyword evidence="2 11" id="KW-0813">Transport</keyword>
<protein>
    <submittedName>
        <fullName evidence="16">TonB-dependent receptor</fullName>
    </submittedName>
</protein>
<feature type="chain" id="PRO_5046623918" evidence="13">
    <location>
        <begin position="28"/>
        <end position="730"/>
    </location>
</feature>
<evidence type="ECO:0000256" key="1">
    <source>
        <dbReference type="ARBA" id="ARBA00004571"/>
    </source>
</evidence>
<reference evidence="16" key="1">
    <citation type="submission" date="2022-03" db="EMBL/GenBank/DDBJ databases">
        <title>Identification of a novel bacterium isolated from mangrove sediments.</title>
        <authorList>
            <person name="Pan X."/>
        </authorList>
    </citation>
    <scope>NUCLEOTIDE SEQUENCE</scope>
    <source>
        <strain evidence="16">B1949</strain>
    </source>
</reference>
<evidence type="ECO:0000256" key="2">
    <source>
        <dbReference type="ARBA" id="ARBA00022448"/>
    </source>
</evidence>
<sequence>MKNTLRAIGASSLALALGQAFPQIAAAQEVSDTGSANEIIVTGQKRAETLQDVPSAVSVLAGDGLASAGVEEIGDLQNTVPGLSVSAAGLTQAVNIRGIGLASTSPNAANGVATYFDGLFQPPIVSTNSFYDIGSVEVFRGPQGTFVGSNSTGGAIFITSKNPELGVYGGDFTLETGNYHRVGVNGALNVPVTDTLAIRAAGIYRNRDSYYKMEDPSLGQPGKLNEYGARVGVLWEPSSHFTALLKAELARKDTGGYAYRPILGTRYEAARSEDMYTLNYNTPTANREKAEQYSARLDYTTDGGVNLRSISGYQNKRIHNRYDVDGTDAASLTQTQYVRERVYSQELNIISPEVGALRWIAGGYYQQNRIVVDISNNPEAAAHVDVDIANRKVTTGTFAQVSYYPASNFWFDVGARYSTYKVTGSGAVTLVTPGGSTFLSDPGGHEKDNQLTGKIAANWQPNGDHLLYAFVAKGYKSGGYSSTTSTFKPETVIDYELGWKGTLLGGALTTQLGGFYYDYKDFQLDALDATTGRSTLINLTNATVKGLEAQAQLHLGGLRLSGTASFTDSSLAGTDFIDSRAVAYAYPGASNVPGCTDGATPSSTTPYTCINYSDFTSSTAGGPNLFSPKWTWNLSAEYAIDAGEHLVITPRVNYSYVGSRYTYIAYDPVRDRLSAYNLLGASVAFELDRMTFELWGTNLTKERYSTGQVNNTSEFYGAPREYGVRMKVAL</sequence>
<keyword evidence="17" id="KW-1185">Reference proteome</keyword>
<dbReference type="InterPro" id="IPR039426">
    <property type="entry name" value="TonB-dep_rcpt-like"/>
</dbReference>
<evidence type="ECO:0000256" key="9">
    <source>
        <dbReference type="ARBA" id="ARBA00023136"/>
    </source>
</evidence>
<dbReference type="InterPro" id="IPR012910">
    <property type="entry name" value="Plug_dom"/>
</dbReference>
<proteinExistence type="inferred from homology"/>
<feature type="signal peptide" evidence="13">
    <location>
        <begin position="1"/>
        <end position="27"/>
    </location>
</feature>
<keyword evidence="8 12" id="KW-0798">TonB box</keyword>
<dbReference type="SUPFAM" id="SSF56935">
    <property type="entry name" value="Porins"/>
    <property type="match status" value="1"/>
</dbReference>
<dbReference type="EMBL" id="JALHLF010000137">
    <property type="protein sequence ID" value="MCJ2184727.1"/>
    <property type="molecule type" value="Genomic_DNA"/>
</dbReference>
<accession>A0ABT0BI47</accession>
<dbReference type="InterPro" id="IPR036942">
    <property type="entry name" value="Beta-barrel_TonB_sf"/>
</dbReference>
<keyword evidence="16" id="KW-0675">Receptor</keyword>
<keyword evidence="5 11" id="KW-0812">Transmembrane</keyword>
<gene>
    <name evidence="16" type="ORF">MTR62_18825</name>
</gene>
<dbReference type="Pfam" id="PF00593">
    <property type="entry name" value="TonB_dep_Rec_b-barrel"/>
    <property type="match status" value="1"/>
</dbReference>
<comment type="caution">
    <text evidence="16">The sequence shown here is derived from an EMBL/GenBank/DDBJ whole genome shotgun (WGS) entry which is preliminary data.</text>
</comment>
<keyword evidence="9 11" id="KW-0472">Membrane</keyword>
<evidence type="ECO:0000256" key="13">
    <source>
        <dbReference type="SAM" id="SignalP"/>
    </source>
</evidence>
<evidence type="ECO:0000256" key="12">
    <source>
        <dbReference type="RuleBase" id="RU003357"/>
    </source>
</evidence>
<dbReference type="Pfam" id="PF07715">
    <property type="entry name" value="Plug"/>
    <property type="match status" value="1"/>
</dbReference>
<evidence type="ECO:0000256" key="3">
    <source>
        <dbReference type="ARBA" id="ARBA00022452"/>
    </source>
</evidence>
<dbReference type="Proteomes" id="UP001162881">
    <property type="component" value="Unassembled WGS sequence"/>
</dbReference>
<evidence type="ECO:0000256" key="6">
    <source>
        <dbReference type="ARBA" id="ARBA00023004"/>
    </source>
</evidence>
<keyword evidence="6" id="KW-0408">Iron</keyword>
<feature type="domain" description="TonB-dependent receptor plug" evidence="15">
    <location>
        <begin position="50"/>
        <end position="155"/>
    </location>
</feature>
<keyword evidence="13" id="KW-0732">Signal</keyword>
<evidence type="ECO:0000259" key="14">
    <source>
        <dbReference type="Pfam" id="PF00593"/>
    </source>
</evidence>
<dbReference type="PROSITE" id="PS52016">
    <property type="entry name" value="TONB_DEPENDENT_REC_3"/>
    <property type="match status" value="1"/>
</dbReference>
<evidence type="ECO:0000256" key="10">
    <source>
        <dbReference type="ARBA" id="ARBA00023237"/>
    </source>
</evidence>
<evidence type="ECO:0000313" key="17">
    <source>
        <dbReference type="Proteomes" id="UP001162881"/>
    </source>
</evidence>
<dbReference type="InterPro" id="IPR000531">
    <property type="entry name" value="Beta-barrel_TonB"/>
</dbReference>
<comment type="subcellular location">
    <subcellularLocation>
        <location evidence="1 11">Cell outer membrane</location>
        <topology evidence="1 11">Multi-pass membrane protein</topology>
    </subcellularLocation>
</comment>
<organism evidence="16 17">
    <name type="scientific">Novosphingobium organovorum</name>
    <dbReference type="NCBI Taxonomy" id="2930092"/>
    <lineage>
        <taxon>Bacteria</taxon>
        <taxon>Pseudomonadati</taxon>
        <taxon>Pseudomonadota</taxon>
        <taxon>Alphaproteobacteria</taxon>
        <taxon>Sphingomonadales</taxon>
        <taxon>Sphingomonadaceae</taxon>
        <taxon>Novosphingobium</taxon>
    </lineage>
</organism>
<evidence type="ECO:0000256" key="8">
    <source>
        <dbReference type="ARBA" id="ARBA00023077"/>
    </source>
</evidence>
<comment type="similarity">
    <text evidence="11 12">Belongs to the TonB-dependent receptor family.</text>
</comment>
<dbReference type="PANTHER" id="PTHR32552">
    <property type="entry name" value="FERRICHROME IRON RECEPTOR-RELATED"/>
    <property type="match status" value="1"/>
</dbReference>